<dbReference type="STRING" id="77044.A0A1W2TNI8"/>
<evidence type="ECO:0000313" key="2">
    <source>
        <dbReference type="EMBL" id="GAP89936.2"/>
    </source>
</evidence>
<dbReference type="AlphaFoldDB" id="A0A1W2TNI8"/>
<feature type="compositionally biased region" description="Polar residues" evidence="1">
    <location>
        <begin position="338"/>
        <end position="348"/>
    </location>
</feature>
<feature type="compositionally biased region" description="Polar residues" evidence="1">
    <location>
        <begin position="129"/>
        <end position="144"/>
    </location>
</feature>
<accession>A0A1W2TNI8</accession>
<dbReference type="EMBL" id="DF977489">
    <property type="protein sequence ID" value="GAP89936.2"/>
    <property type="molecule type" value="Genomic_DNA"/>
</dbReference>
<feature type="compositionally biased region" description="Basic and acidic residues" evidence="1">
    <location>
        <begin position="145"/>
        <end position="154"/>
    </location>
</feature>
<feature type="compositionally biased region" description="Polar residues" evidence="1">
    <location>
        <begin position="155"/>
        <end position="166"/>
    </location>
</feature>
<organism evidence="2">
    <name type="scientific">Rosellinia necatrix</name>
    <name type="common">White root-rot fungus</name>
    <dbReference type="NCBI Taxonomy" id="77044"/>
    <lineage>
        <taxon>Eukaryota</taxon>
        <taxon>Fungi</taxon>
        <taxon>Dikarya</taxon>
        <taxon>Ascomycota</taxon>
        <taxon>Pezizomycotina</taxon>
        <taxon>Sordariomycetes</taxon>
        <taxon>Xylariomycetidae</taxon>
        <taxon>Xylariales</taxon>
        <taxon>Xylariaceae</taxon>
        <taxon>Rosellinia</taxon>
    </lineage>
</organism>
<reference evidence="2" key="1">
    <citation type="submission" date="2016-03" db="EMBL/GenBank/DDBJ databases">
        <title>Draft genome sequence of Rosellinia necatrix.</title>
        <authorList>
            <person name="Kanematsu S."/>
        </authorList>
    </citation>
    <scope>NUCLEOTIDE SEQUENCE [LARGE SCALE GENOMIC DNA]</scope>
    <source>
        <strain evidence="2">W97</strain>
    </source>
</reference>
<dbReference type="GO" id="GO:0003676">
    <property type="term" value="F:nucleic acid binding"/>
    <property type="evidence" value="ECO:0007669"/>
    <property type="project" value="InterPro"/>
</dbReference>
<proteinExistence type="predicted"/>
<feature type="region of interest" description="Disordered" evidence="1">
    <location>
        <begin position="450"/>
        <end position="477"/>
    </location>
</feature>
<dbReference type="OrthoDB" id="336240at2759"/>
<feature type="region of interest" description="Disordered" evidence="1">
    <location>
        <begin position="272"/>
        <end position="311"/>
    </location>
</feature>
<dbReference type="InterPro" id="IPR035979">
    <property type="entry name" value="RBD_domain_sf"/>
</dbReference>
<feature type="compositionally biased region" description="Polar residues" evidence="1">
    <location>
        <begin position="59"/>
        <end position="74"/>
    </location>
</feature>
<dbReference type="Gene3D" id="3.30.70.330">
    <property type="match status" value="1"/>
</dbReference>
<evidence type="ECO:0000313" key="3">
    <source>
        <dbReference type="Proteomes" id="UP000054516"/>
    </source>
</evidence>
<feature type="region of interest" description="Disordered" evidence="1">
    <location>
        <begin position="129"/>
        <end position="187"/>
    </location>
</feature>
<feature type="region of interest" description="Disordered" evidence="1">
    <location>
        <begin position="325"/>
        <end position="405"/>
    </location>
</feature>
<sequence>MSAPDRVPAALMYTSAAQSSRWNRRPIPTGSSDCDDRGGGGGGGVSLTAASDFDDGGRASSSPSPQDMGTTPSQAAVGRSILRGDAKPFVYVPSPQPVASQLATSQLPQGTADGRHEDAVSALMGMYNQQRARSATTSAQQQHVGHNDHSRHSQDGFSTAYSSPTRAENRGHITTTTETETGMTDNDRRHVVGAAQQLTTGFPPSAYRHSTGPLQADGAARDGLSVVTERDNFNVPLQPIGTVNSTPRSYGIEGRSDAQVPMSAPAVNHNAVSHNNRAHGNPVTPAKPRPIGSGSDYQHSPSRGALFNTGSPAAANDVRLIGSPSKADHYQRQPIQWPPSSRSGTAHNQRLGPFCSDANRQPPQDQQSPSKALYDRHSSRQVEHEPERGQRAVTFIADNQERRPAYTADFQSPQARARANLMPYNQPQQSDHAYNDQSSMGASRLPSYLSPQHQNSGNARGAIERRSPRVFDTQNNPGAPNIWGYKYGLPGSVSDGSMSQYYTNGQLDGAPRAAQPDHQVTVGPLDLGMPTRETLINRSEMLQALTEKGQPALSDLMSPQFIPFAESYKYSTPGEENGVVVIRNIPYETTRGEIIALLGKSSKILNDRQEPIHIIMDRVTSKTQDAFCEISDLDAAMEVVNRFTKGAENGRVGRIGNRLVEIELSSQSVLMSTLFPSSRNTVDWKGTTPQIKTGSRNPWENFKSFFTEEEMAMLSKHVESPQRSLYARICPERPYECMISTLRKAPWYMAAHITIKQRQSVYEACMKMIGILVHKIGDGNNDDNTGMERLTPQLLDRLATSAMLCAGFSVVQKHNIATLVGMSELKCREFNQPRFADSWRHQWTLVPKAGMPIDVLEWYVSVIRAETNRVVQSLDISNRMTLQGRMEGVDGYWGFFWAEANFPTGRAWDDMTLAECSRIEWQAIERIVTRAIQGGTIPLSYTTGSHHINTAQLNRPVRTNYNGY</sequence>
<evidence type="ECO:0000256" key="1">
    <source>
        <dbReference type="SAM" id="MobiDB-lite"/>
    </source>
</evidence>
<keyword evidence="3" id="KW-1185">Reference proteome</keyword>
<dbReference type="InterPro" id="IPR012677">
    <property type="entry name" value="Nucleotide-bd_a/b_plait_sf"/>
</dbReference>
<feature type="region of interest" description="Disordered" evidence="1">
    <location>
        <begin position="14"/>
        <end position="81"/>
    </location>
</feature>
<dbReference type="Proteomes" id="UP000054516">
    <property type="component" value="Unassembled WGS sequence"/>
</dbReference>
<protein>
    <submittedName>
        <fullName evidence="2">Putative RNA RNP-1</fullName>
    </submittedName>
</protein>
<feature type="compositionally biased region" description="Polar residues" evidence="1">
    <location>
        <begin position="358"/>
        <end position="370"/>
    </location>
</feature>
<name>A0A1W2TNI8_ROSNE</name>
<dbReference type="SUPFAM" id="SSF54928">
    <property type="entry name" value="RNA-binding domain, RBD"/>
    <property type="match status" value="1"/>
</dbReference>
<feature type="compositionally biased region" description="Basic and acidic residues" evidence="1">
    <location>
        <begin position="373"/>
        <end position="390"/>
    </location>
</feature>
<gene>
    <name evidence="2" type="ORF">SAMD00023353_4400430</name>
</gene>